<reference evidence="2 3" key="1">
    <citation type="submission" date="2016-07" db="EMBL/GenBank/DDBJ databases">
        <title>Pervasive Adenine N6-methylation of Active Genes in Fungi.</title>
        <authorList>
            <consortium name="DOE Joint Genome Institute"/>
            <person name="Mondo S.J."/>
            <person name="Dannebaum R.O."/>
            <person name="Kuo R.C."/>
            <person name="Labutti K."/>
            <person name="Haridas S."/>
            <person name="Kuo A."/>
            <person name="Salamov A."/>
            <person name="Ahrendt S.R."/>
            <person name="Lipzen A."/>
            <person name="Sullivan W."/>
            <person name="Andreopoulos W.B."/>
            <person name="Clum A."/>
            <person name="Lindquist E."/>
            <person name="Daum C."/>
            <person name="Ramamoorthy G.K."/>
            <person name="Gryganskyi A."/>
            <person name="Culley D."/>
            <person name="Magnuson J.K."/>
            <person name="James T.Y."/>
            <person name="O'Malley M.A."/>
            <person name="Stajich J.E."/>
            <person name="Spatafora J.W."/>
            <person name="Visel A."/>
            <person name="Grigoriev I.V."/>
        </authorList>
    </citation>
    <scope>NUCLEOTIDE SEQUENCE [LARGE SCALE GENOMIC DNA]</scope>
    <source>
        <strain evidence="2 3">PL171</strain>
    </source>
</reference>
<evidence type="ECO:0000313" key="2">
    <source>
        <dbReference type="EMBL" id="ORZ39695.1"/>
    </source>
</evidence>
<keyword evidence="1" id="KW-0472">Membrane</keyword>
<organism evidence="2 3">
    <name type="scientific">Catenaria anguillulae PL171</name>
    <dbReference type="NCBI Taxonomy" id="765915"/>
    <lineage>
        <taxon>Eukaryota</taxon>
        <taxon>Fungi</taxon>
        <taxon>Fungi incertae sedis</taxon>
        <taxon>Blastocladiomycota</taxon>
        <taxon>Blastocladiomycetes</taxon>
        <taxon>Blastocladiales</taxon>
        <taxon>Catenariaceae</taxon>
        <taxon>Catenaria</taxon>
    </lineage>
</organism>
<keyword evidence="3" id="KW-1185">Reference proteome</keyword>
<accession>A0A1Y2HYJ2</accession>
<dbReference type="EMBL" id="MCFL01000004">
    <property type="protein sequence ID" value="ORZ39695.1"/>
    <property type="molecule type" value="Genomic_DNA"/>
</dbReference>
<evidence type="ECO:0000256" key="1">
    <source>
        <dbReference type="SAM" id="Phobius"/>
    </source>
</evidence>
<gene>
    <name evidence="2" type="ORF">BCR44DRAFT_37950</name>
</gene>
<comment type="caution">
    <text evidence="2">The sequence shown here is derived from an EMBL/GenBank/DDBJ whole genome shotgun (WGS) entry which is preliminary data.</text>
</comment>
<feature type="transmembrane region" description="Helical" evidence="1">
    <location>
        <begin position="20"/>
        <end position="47"/>
    </location>
</feature>
<keyword evidence="1" id="KW-0812">Transmembrane</keyword>
<proteinExistence type="predicted"/>
<evidence type="ECO:0000313" key="3">
    <source>
        <dbReference type="Proteomes" id="UP000193411"/>
    </source>
</evidence>
<protein>
    <submittedName>
        <fullName evidence="2">Uncharacterized protein</fullName>
    </submittedName>
</protein>
<dbReference type="AlphaFoldDB" id="A0A1Y2HYJ2"/>
<name>A0A1Y2HYJ2_9FUNG</name>
<dbReference type="Proteomes" id="UP000193411">
    <property type="component" value="Unassembled WGS sequence"/>
</dbReference>
<sequence length="77" mass="8632">MVYAYGELATNPHAARSWQFIVPVVANILAYSGAQLKIFLPLFIVVWRDRQSRLVANARMSKVQGMGLRTGRKGKGR</sequence>
<keyword evidence="1" id="KW-1133">Transmembrane helix</keyword>